<keyword evidence="1 4" id="KW-0436">Ligase</keyword>
<dbReference type="PANTHER" id="PTHR43352:SF1">
    <property type="entry name" value="ANTHRANILATE--COA LIGASE"/>
    <property type="match status" value="1"/>
</dbReference>
<proteinExistence type="predicted"/>
<dbReference type="InterPro" id="IPR042099">
    <property type="entry name" value="ANL_N_sf"/>
</dbReference>
<feature type="domain" description="AMP-binding enzyme C-terminal" evidence="3">
    <location>
        <begin position="406"/>
        <end position="480"/>
    </location>
</feature>
<keyword evidence="5" id="KW-1185">Reference proteome</keyword>
<sequence length="495" mass="52231">MAAHTFAAARMRPDHVALEVLDAPGEVAQRWTHAELAETVRRTAGGLRAMGIGPGDRILLRLGNSADFPIVFFAANALGAVPVPISAMLTAAELAPLIADLAPALIARGSGLALPDPPGAPVIETAGIAALRRADPVDFALTGPDDPAYMVYTSGTAGRPKGVVLAQRAAWARRMMWQGWYSLTPDDRVLHAGAFNWTYTLGAGLTDPWAVGATALIYAGPPDRHVWPALARAHGATIFAGAPGVYRQMLDAPGLDRDFAGLRHGLSAGEALPGAVRAAWSGATGKPIHEALGMSEISTYISSSPGRPAPEGFTGYPQPGRRVAILPGDGTDPVPRGTEGLLAVSRHDPGLMLGYWRRPEETEAAFRGEWFLTGDRAVMAEDGALRHLGRADDLLNAGGFRVSPHEVEAVLADHPGIAEVAVAELPVRDGVTVIAAFYVPLGEPVADAELARHCADRLARYKCPRTFRPVEALPRSANGKLLRRRLATAEPAMDG</sequence>
<evidence type="ECO:0000259" key="2">
    <source>
        <dbReference type="Pfam" id="PF00501"/>
    </source>
</evidence>
<dbReference type="RefSeq" id="WP_184146996.1">
    <property type="nucleotide sequence ID" value="NZ_JACHFM010000001.1"/>
</dbReference>
<dbReference type="Gene3D" id="3.30.300.30">
    <property type="match status" value="1"/>
</dbReference>
<dbReference type="Pfam" id="PF13193">
    <property type="entry name" value="AMP-binding_C"/>
    <property type="match status" value="1"/>
</dbReference>
<dbReference type="InterPro" id="IPR025110">
    <property type="entry name" value="AMP-bd_C"/>
</dbReference>
<dbReference type="Gene3D" id="3.40.50.12780">
    <property type="entry name" value="N-terminal domain of ligase-like"/>
    <property type="match status" value="1"/>
</dbReference>
<gene>
    <name evidence="4" type="ORF">HNP73_000626</name>
</gene>
<evidence type="ECO:0000256" key="1">
    <source>
        <dbReference type="ARBA" id="ARBA00022598"/>
    </source>
</evidence>
<evidence type="ECO:0000313" key="4">
    <source>
        <dbReference type="EMBL" id="MBB5220705.1"/>
    </source>
</evidence>
<dbReference type="InterPro" id="IPR000873">
    <property type="entry name" value="AMP-dep_synth/lig_dom"/>
</dbReference>
<dbReference type="GO" id="GO:0016878">
    <property type="term" value="F:acid-thiol ligase activity"/>
    <property type="evidence" value="ECO:0007669"/>
    <property type="project" value="TreeGrafter"/>
</dbReference>
<evidence type="ECO:0000313" key="5">
    <source>
        <dbReference type="Proteomes" id="UP000549457"/>
    </source>
</evidence>
<dbReference type="InterPro" id="IPR045851">
    <property type="entry name" value="AMP-bd_C_sf"/>
</dbReference>
<dbReference type="AlphaFoldDB" id="A0A840SJ65"/>
<dbReference type="GO" id="GO:0044550">
    <property type="term" value="P:secondary metabolite biosynthetic process"/>
    <property type="evidence" value="ECO:0007669"/>
    <property type="project" value="TreeGrafter"/>
</dbReference>
<dbReference type="EMBL" id="JACHFM010000001">
    <property type="protein sequence ID" value="MBB5220705.1"/>
    <property type="molecule type" value="Genomic_DNA"/>
</dbReference>
<dbReference type="SUPFAM" id="SSF56801">
    <property type="entry name" value="Acetyl-CoA synthetase-like"/>
    <property type="match status" value="1"/>
</dbReference>
<protein>
    <submittedName>
        <fullName evidence="4">Acyl-coenzyme A synthetase/AMP-(Fatty) acid ligase</fullName>
    </submittedName>
</protein>
<name>A0A840SJ65_9RHOB</name>
<reference evidence="4 5" key="1">
    <citation type="submission" date="2020-08" db="EMBL/GenBank/DDBJ databases">
        <title>Genomic Encyclopedia of Type Strains, Phase IV (KMG-IV): sequencing the most valuable type-strain genomes for metagenomic binning, comparative biology and taxonomic classification.</title>
        <authorList>
            <person name="Goeker M."/>
        </authorList>
    </citation>
    <scope>NUCLEOTIDE SEQUENCE [LARGE SCALE GENOMIC DNA]</scope>
    <source>
        <strain evidence="4 5">DSM 101730</strain>
    </source>
</reference>
<evidence type="ECO:0000259" key="3">
    <source>
        <dbReference type="Pfam" id="PF13193"/>
    </source>
</evidence>
<dbReference type="Proteomes" id="UP000549457">
    <property type="component" value="Unassembled WGS sequence"/>
</dbReference>
<organism evidence="4 5">
    <name type="scientific">Amaricoccus macauensis</name>
    <dbReference type="NCBI Taxonomy" id="57001"/>
    <lineage>
        <taxon>Bacteria</taxon>
        <taxon>Pseudomonadati</taxon>
        <taxon>Pseudomonadota</taxon>
        <taxon>Alphaproteobacteria</taxon>
        <taxon>Rhodobacterales</taxon>
        <taxon>Paracoccaceae</taxon>
        <taxon>Amaricoccus</taxon>
    </lineage>
</organism>
<feature type="domain" description="AMP-dependent synthetase/ligase" evidence="2">
    <location>
        <begin position="7"/>
        <end position="356"/>
    </location>
</feature>
<dbReference type="PANTHER" id="PTHR43352">
    <property type="entry name" value="ACETYL-COA SYNTHETASE"/>
    <property type="match status" value="1"/>
</dbReference>
<comment type="caution">
    <text evidence="4">The sequence shown here is derived from an EMBL/GenBank/DDBJ whole genome shotgun (WGS) entry which is preliminary data.</text>
</comment>
<dbReference type="Pfam" id="PF00501">
    <property type="entry name" value="AMP-binding"/>
    <property type="match status" value="1"/>
</dbReference>
<accession>A0A840SJ65</accession>